<sequence>MGKESLKFNAFTKKMGAQFTYTGKLSNHLEGIDDYEYVAMKEIRQTGRILENWVEGLKNQEENRNLSGIGKQLGDIDDMGKVEAAINKTRWKRIETANCVETKKNVSMMGKRKFRAETDDSVYPGSADKEAVKMAKNEESVNRGGECMEISCFSGEQSYSKWHIDSLVRGENGQADWRFTGFYESPYLKDKNTAWDLLRRLSHENHLPWLMVGDFNEILFGFEKKGGGQRDQGRMDAFRDTLVECQLMDIGLKMWARSFKNKREDRKKRLAKELESLLNEDRDEELMAKIIDTKIHLNMEIDKDEMYWEQRVRANWLRLEDKNSTFFHKCATVRRRENLISKLILEDGKEITTGAEINETATTFFKELFTSKGVANPDKVLDGIEVSITDEINTDLSAPFREEEI</sequence>
<dbReference type="GO" id="GO:0003964">
    <property type="term" value="F:RNA-directed DNA polymerase activity"/>
    <property type="evidence" value="ECO:0007669"/>
    <property type="project" value="UniProtKB-KW"/>
</dbReference>
<keyword evidence="1" id="KW-0548">Nucleotidyltransferase</keyword>
<dbReference type="InterPro" id="IPR036691">
    <property type="entry name" value="Endo/exonu/phosph_ase_sf"/>
</dbReference>
<evidence type="ECO:0000313" key="2">
    <source>
        <dbReference type="Proteomes" id="UP000325315"/>
    </source>
</evidence>
<dbReference type="SUPFAM" id="SSF56219">
    <property type="entry name" value="DNase I-like"/>
    <property type="match status" value="1"/>
</dbReference>
<dbReference type="OrthoDB" id="1432859at2759"/>
<keyword evidence="1" id="KW-0808">Transferase</keyword>
<keyword evidence="2" id="KW-1185">Reference proteome</keyword>
<name>A0A5B6VDX9_9ROSI</name>
<dbReference type="EMBL" id="SMMG02000007">
    <property type="protein sequence ID" value="KAA3467254.1"/>
    <property type="molecule type" value="Genomic_DNA"/>
</dbReference>
<accession>A0A5B6VDX9</accession>
<organism evidence="1 2">
    <name type="scientific">Gossypium australe</name>
    <dbReference type="NCBI Taxonomy" id="47621"/>
    <lineage>
        <taxon>Eukaryota</taxon>
        <taxon>Viridiplantae</taxon>
        <taxon>Streptophyta</taxon>
        <taxon>Embryophyta</taxon>
        <taxon>Tracheophyta</taxon>
        <taxon>Spermatophyta</taxon>
        <taxon>Magnoliopsida</taxon>
        <taxon>eudicotyledons</taxon>
        <taxon>Gunneridae</taxon>
        <taxon>Pentapetalae</taxon>
        <taxon>rosids</taxon>
        <taxon>malvids</taxon>
        <taxon>Malvales</taxon>
        <taxon>Malvaceae</taxon>
        <taxon>Malvoideae</taxon>
        <taxon>Gossypium</taxon>
    </lineage>
</organism>
<comment type="caution">
    <text evidence="1">The sequence shown here is derived from an EMBL/GenBank/DDBJ whole genome shotgun (WGS) entry which is preliminary data.</text>
</comment>
<keyword evidence="1" id="KW-0695">RNA-directed DNA polymerase</keyword>
<dbReference type="Gene3D" id="3.60.10.10">
    <property type="entry name" value="Endonuclease/exonuclease/phosphatase"/>
    <property type="match status" value="1"/>
</dbReference>
<proteinExistence type="predicted"/>
<protein>
    <submittedName>
        <fullName evidence="1">Reverse transcriptase</fullName>
    </submittedName>
</protein>
<dbReference type="Proteomes" id="UP000325315">
    <property type="component" value="Unassembled WGS sequence"/>
</dbReference>
<reference evidence="1" key="1">
    <citation type="submission" date="2019-08" db="EMBL/GenBank/DDBJ databases">
        <authorList>
            <person name="Liu F."/>
        </authorList>
    </citation>
    <scope>NUCLEOTIDE SEQUENCE [LARGE SCALE GENOMIC DNA]</scope>
    <source>
        <strain evidence="1">PA1801</strain>
        <tissue evidence="1">Leaf</tissue>
    </source>
</reference>
<gene>
    <name evidence="1" type="ORF">EPI10_002279</name>
</gene>
<evidence type="ECO:0000313" key="1">
    <source>
        <dbReference type="EMBL" id="KAA3467254.1"/>
    </source>
</evidence>
<dbReference type="AlphaFoldDB" id="A0A5B6VDX9"/>